<feature type="region of interest" description="Disordered" evidence="1">
    <location>
        <begin position="248"/>
        <end position="275"/>
    </location>
</feature>
<reference evidence="3" key="1">
    <citation type="journal article" date="2020" name="G3 (Bethesda)">
        <title>High-Quality Assemblies for Three Invasive Social Wasps from the &lt;i&gt;Vespula&lt;/i&gt; Genus.</title>
        <authorList>
            <person name="Harrop T.W.R."/>
            <person name="Guhlin J."/>
            <person name="McLaughlin G.M."/>
            <person name="Permina E."/>
            <person name="Stockwell P."/>
            <person name="Gilligan J."/>
            <person name="Le Lec M.F."/>
            <person name="Gruber M.A.M."/>
            <person name="Quinn O."/>
            <person name="Lovegrove M."/>
            <person name="Duncan E.J."/>
            <person name="Remnant E.J."/>
            <person name="Van Eeckhoven J."/>
            <person name="Graham B."/>
            <person name="Knapp R.A."/>
            <person name="Langford K.W."/>
            <person name="Kronenberg Z."/>
            <person name="Press M.O."/>
            <person name="Eacker S.M."/>
            <person name="Wilson-Rankin E.E."/>
            <person name="Purcell J."/>
            <person name="Lester P.J."/>
            <person name="Dearden P.K."/>
        </authorList>
    </citation>
    <scope>NUCLEOTIDE SEQUENCE</scope>
    <source>
        <strain evidence="3">Marl-1</strain>
    </source>
</reference>
<feature type="compositionally biased region" description="Low complexity" evidence="1">
    <location>
        <begin position="427"/>
        <end position="437"/>
    </location>
</feature>
<proteinExistence type="predicted"/>
<dbReference type="Proteomes" id="UP000614350">
    <property type="component" value="Unassembled WGS sequence"/>
</dbReference>
<feature type="compositionally biased region" description="Low complexity" evidence="1">
    <location>
        <begin position="368"/>
        <end position="386"/>
    </location>
</feature>
<evidence type="ECO:0000256" key="1">
    <source>
        <dbReference type="SAM" id="MobiDB-lite"/>
    </source>
</evidence>
<sequence length="519" mass="57767">MRKGRYIVDFKTSCIASRHERIFNVIWYNVISGAVRLSKVRHLEYDDVEIGVHVRYSFGYPGVKEPAIIAPFWRKTKNACFTFSTRSQKKVEKERKNMSGQKVKYVNKQFNSPINLYSPQAIQETLERQTQVLANGAVGLGYKESTSDVDLEGSVSYKCLIRVEMNHPREQEIAAAAAATARAESHRLEINADSEASRCAKPANVVLDLVSRLMAPGYTVDRSLSIDFNQLAKPANLQNSAVLRMLEEEEARQRGGQPNLKRVAWPPPPEDQDLDFVEQGPVQAKTRGIGEIPSYQSSPSSGPSPQPPSTVARSSTQSALPSSPSPSISPSGTLLRQPSHFQQPFAPKGWAPVTPPATSPILQQHPLQAWSNQPQQQQQAQTTWKQHPQEHNERTRQQNQPYQSYGPASYEAPPSTIVLRPEPPISQAPAPVYQAQPAATKAPISGNMRGDLKWPPPSVKAQTEAENRARMDLAKGPAFRPRRVNKDYSGFFAQHALNNTYPGYRAPPGTQYFTPSYQH</sequence>
<dbReference type="Pfam" id="PF15936">
    <property type="entry name" value="DUF4749"/>
    <property type="match status" value="1"/>
</dbReference>
<evidence type="ECO:0000313" key="4">
    <source>
        <dbReference type="Proteomes" id="UP000614350"/>
    </source>
</evidence>
<feature type="region of interest" description="Disordered" evidence="1">
    <location>
        <begin position="290"/>
        <end position="437"/>
    </location>
</feature>
<comment type="caution">
    <text evidence="3">The sequence shown here is derived from an EMBL/GenBank/DDBJ whole genome shotgun (WGS) entry which is preliminary data.</text>
</comment>
<feature type="compositionally biased region" description="Low complexity" evidence="1">
    <location>
        <begin position="314"/>
        <end position="331"/>
    </location>
</feature>
<protein>
    <recommendedName>
        <fullName evidence="2">Zasp-like motif domain-containing protein</fullName>
    </recommendedName>
</protein>
<feature type="domain" description="Zasp-like motif" evidence="2">
    <location>
        <begin position="104"/>
        <end position="129"/>
    </location>
</feature>
<dbReference type="InterPro" id="IPR006643">
    <property type="entry name" value="Zasp-like_motif"/>
</dbReference>
<dbReference type="EMBL" id="JACSEA010000018">
    <property type="protein sequence ID" value="KAF7382809.1"/>
    <property type="molecule type" value="Genomic_DNA"/>
</dbReference>
<gene>
    <name evidence="3" type="ORF">HZH66_013211</name>
</gene>
<feature type="compositionally biased region" description="Polar residues" evidence="1">
    <location>
        <begin position="332"/>
        <end position="342"/>
    </location>
</feature>
<accession>A0A834J6R6</accession>
<name>A0A834J6R6_VESVU</name>
<dbReference type="InterPro" id="IPR031847">
    <property type="entry name" value="PDLI1-4/Zasp-like_mid"/>
</dbReference>
<organism evidence="3 4">
    <name type="scientific">Vespula vulgaris</name>
    <name type="common">Yellow jacket</name>
    <name type="synonym">Wasp</name>
    <dbReference type="NCBI Taxonomy" id="7454"/>
    <lineage>
        <taxon>Eukaryota</taxon>
        <taxon>Metazoa</taxon>
        <taxon>Ecdysozoa</taxon>
        <taxon>Arthropoda</taxon>
        <taxon>Hexapoda</taxon>
        <taxon>Insecta</taxon>
        <taxon>Pterygota</taxon>
        <taxon>Neoptera</taxon>
        <taxon>Endopterygota</taxon>
        <taxon>Hymenoptera</taxon>
        <taxon>Apocrita</taxon>
        <taxon>Aculeata</taxon>
        <taxon>Vespoidea</taxon>
        <taxon>Vespidae</taxon>
        <taxon>Vespinae</taxon>
        <taxon>Vespula</taxon>
    </lineage>
</organism>
<feature type="compositionally biased region" description="Basic and acidic residues" evidence="1">
    <location>
        <begin position="387"/>
        <end position="396"/>
    </location>
</feature>
<dbReference type="AlphaFoldDB" id="A0A834J6R6"/>
<evidence type="ECO:0000259" key="2">
    <source>
        <dbReference type="SMART" id="SM00735"/>
    </source>
</evidence>
<keyword evidence="4" id="KW-1185">Reference proteome</keyword>
<dbReference type="SMART" id="SM00735">
    <property type="entry name" value="ZM"/>
    <property type="match status" value="1"/>
</dbReference>
<evidence type="ECO:0000313" key="3">
    <source>
        <dbReference type="EMBL" id="KAF7382809.1"/>
    </source>
</evidence>